<dbReference type="EMBL" id="JARRTL010000024">
    <property type="protein sequence ID" value="MEC0486850.1"/>
    <property type="molecule type" value="Genomic_DNA"/>
</dbReference>
<evidence type="ECO:0000313" key="5">
    <source>
        <dbReference type="Proteomes" id="UP001341297"/>
    </source>
</evidence>
<keyword evidence="1" id="KW-0472">Membrane</keyword>
<feature type="transmembrane region" description="Helical" evidence="1">
    <location>
        <begin position="70"/>
        <end position="93"/>
    </location>
</feature>
<evidence type="ECO:0000313" key="2">
    <source>
        <dbReference type="EMBL" id="KRT92168.1"/>
    </source>
</evidence>
<evidence type="ECO:0008006" key="6">
    <source>
        <dbReference type="Google" id="ProtNLM"/>
    </source>
</evidence>
<feature type="transmembrane region" description="Helical" evidence="1">
    <location>
        <begin position="307"/>
        <end position="324"/>
    </location>
</feature>
<organism evidence="2 4">
    <name type="scientific">Bacillus glycinifermentans</name>
    <dbReference type="NCBI Taxonomy" id="1664069"/>
    <lineage>
        <taxon>Bacteria</taxon>
        <taxon>Bacillati</taxon>
        <taxon>Bacillota</taxon>
        <taxon>Bacilli</taxon>
        <taxon>Bacillales</taxon>
        <taxon>Bacillaceae</taxon>
        <taxon>Bacillus</taxon>
    </lineage>
</organism>
<evidence type="ECO:0000256" key="1">
    <source>
        <dbReference type="SAM" id="Phobius"/>
    </source>
</evidence>
<keyword evidence="5" id="KW-1185">Reference proteome</keyword>
<feature type="transmembrane region" description="Helical" evidence="1">
    <location>
        <begin position="34"/>
        <end position="58"/>
    </location>
</feature>
<keyword evidence="1" id="KW-1133">Transmembrane helix</keyword>
<feature type="transmembrane region" description="Helical" evidence="1">
    <location>
        <begin position="330"/>
        <end position="349"/>
    </location>
</feature>
<dbReference type="AlphaFoldDB" id="A0A0T6BMC1"/>
<feature type="transmembrane region" description="Helical" evidence="1">
    <location>
        <begin position="177"/>
        <end position="207"/>
    </location>
</feature>
<name>A0A0T6BMC1_9BACI</name>
<feature type="transmembrane region" description="Helical" evidence="1">
    <location>
        <begin position="370"/>
        <end position="394"/>
    </location>
</feature>
<feature type="transmembrane region" description="Helical" evidence="1">
    <location>
        <begin position="117"/>
        <end position="140"/>
    </location>
</feature>
<feature type="transmembrane region" description="Helical" evidence="1">
    <location>
        <begin position="243"/>
        <end position="267"/>
    </location>
</feature>
<feature type="transmembrane region" description="Helical" evidence="1">
    <location>
        <begin position="460"/>
        <end position="481"/>
    </location>
</feature>
<reference evidence="2" key="2">
    <citation type="submission" date="2015-10" db="EMBL/GenBank/DDBJ databases">
        <authorList>
            <person name="Gilbert D.G."/>
        </authorList>
    </citation>
    <scope>NUCLEOTIDE SEQUENCE</scope>
    <source>
        <strain evidence="2">GO-13</strain>
    </source>
</reference>
<sequence>MRILIKSFEISKMMLKMWQKEIHKLLNTGTKKMLALSFLLVAIGVGAMVGYSFTGMFLSSFLNGDKGPLGLFVISMLMNASIFTFVFFILFTVRTPEQNSFSMQLSWFPLTPFQRSLGYYIPFAGAVACLVLFIMFILLVPNFIASGVGIRFTAAFFAALFVQIIFFFSILHLVYNLAYIVILAFGFPLQKFFSLFALIALAVYYGLSSFDVERIQNAYLSFDYNLTYFAVPVFQLLNGQEAGFGAAAVLTVMAAAVSASFLSLNLVPILTEKKSSKLFSFLKIPSAKSLALTVKEIKSQARNEENVLNFIFLLLAFCFLKYKFQLGFTGESYIVLGGVTGIVAFNSFGNDKRMMPVYKALHLKMTTVLWSKYLGLCALGLVQLCTFSLLTWTFPDSFAVFWKTMAVLLNSIAVFYLAGIMFPLDRNNPYMGIFSFGMLLLFLIPLFFIGNYVIDKILGHGLLFFVPFLELLLILLLHGGFKWRYHYDH</sequence>
<accession>A0A0T6BMC1</accession>
<comment type="caution">
    <text evidence="2">The sequence shown here is derived from an EMBL/GenBank/DDBJ whole genome shotgun (WGS) entry which is preliminary data.</text>
</comment>
<evidence type="ECO:0000313" key="3">
    <source>
        <dbReference type="EMBL" id="MEC0486850.1"/>
    </source>
</evidence>
<gene>
    <name evidence="2" type="ORF">AB447_204445</name>
    <name evidence="3" type="ORF">P8828_18900</name>
</gene>
<feature type="transmembrane region" description="Helical" evidence="1">
    <location>
        <begin position="400"/>
        <end position="418"/>
    </location>
</feature>
<dbReference type="EMBL" id="LECW02000034">
    <property type="protein sequence ID" value="KRT92168.1"/>
    <property type="molecule type" value="Genomic_DNA"/>
</dbReference>
<dbReference type="STRING" id="1664069.BGLY_0966"/>
<dbReference type="RefSeq" id="WP_053071290.1">
    <property type="nucleotide sequence ID" value="NZ_CP023481.1"/>
</dbReference>
<dbReference type="Proteomes" id="UP001341297">
    <property type="component" value="Unassembled WGS sequence"/>
</dbReference>
<protein>
    <recommendedName>
        <fullName evidence="6">ABC transporter permease</fullName>
    </recommendedName>
</protein>
<feature type="transmembrane region" description="Helical" evidence="1">
    <location>
        <begin position="430"/>
        <end position="454"/>
    </location>
</feature>
<keyword evidence="1" id="KW-0812">Transmembrane</keyword>
<evidence type="ECO:0000313" key="4">
    <source>
        <dbReference type="Proteomes" id="UP000036168"/>
    </source>
</evidence>
<proteinExistence type="predicted"/>
<reference evidence="3 5" key="3">
    <citation type="submission" date="2023-03" db="EMBL/GenBank/DDBJ databases">
        <title>Agriculturally important microbes genome sequencing.</title>
        <authorList>
            <person name="Dunlap C."/>
        </authorList>
    </citation>
    <scope>NUCLEOTIDE SEQUENCE [LARGE SCALE GENOMIC DNA]</scope>
    <source>
        <strain evidence="3 5">CBP-3203</strain>
    </source>
</reference>
<dbReference type="Proteomes" id="UP000036168">
    <property type="component" value="Unassembled WGS sequence"/>
</dbReference>
<dbReference type="OrthoDB" id="2935976at2"/>
<reference evidence="2 4" key="1">
    <citation type="journal article" date="2015" name="Int. J. Syst. Evol. Microbiol.">
        <title>Bacillus glycinifermentans sp. nov., isolated from fermented soybean paste.</title>
        <authorList>
            <person name="Kim S.J."/>
            <person name="Dunlap C.A."/>
            <person name="Kwon S.W."/>
            <person name="Rooney A.P."/>
        </authorList>
    </citation>
    <scope>NUCLEOTIDE SEQUENCE [LARGE SCALE GENOMIC DNA]</scope>
    <source>
        <strain evidence="2 4">GO-13</strain>
    </source>
</reference>
<feature type="transmembrane region" description="Helical" evidence="1">
    <location>
        <begin position="152"/>
        <end position="171"/>
    </location>
</feature>